<name>A0A317WKR2_9EURO</name>
<feature type="compositionally biased region" description="Polar residues" evidence="1">
    <location>
        <begin position="108"/>
        <end position="119"/>
    </location>
</feature>
<gene>
    <name evidence="2" type="ORF">BO70DRAFT_360612</name>
</gene>
<protein>
    <submittedName>
        <fullName evidence="2">Uncharacterized protein</fullName>
    </submittedName>
</protein>
<organism evidence="2 3">
    <name type="scientific">Aspergillus heteromorphus CBS 117.55</name>
    <dbReference type="NCBI Taxonomy" id="1448321"/>
    <lineage>
        <taxon>Eukaryota</taxon>
        <taxon>Fungi</taxon>
        <taxon>Dikarya</taxon>
        <taxon>Ascomycota</taxon>
        <taxon>Pezizomycotina</taxon>
        <taxon>Eurotiomycetes</taxon>
        <taxon>Eurotiomycetidae</taxon>
        <taxon>Eurotiales</taxon>
        <taxon>Aspergillaceae</taxon>
        <taxon>Aspergillus</taxon>
        <taxon>Aspergillus subgen. Circumdati</taxon>
    </lineage>
</organism>
<evidence type="ECO:0000313" key="3">
    <source>
        <dbReference type="Proteomes" id="UP000247233"/>
    </source>
</evidence>
<dbReference type="RefSeq" id="XP_025401121.1">
    <property type="nucleotide sequence ID" value="XM_025542822.1"/>
</dbReference>
<dbReference type="OrthoDB" id="4828117at2759"/>
<dbReference type="AlphaFoldDB" id="A0A317WKR2"/>
<sequence>MVNWKLPESTDRLFATLIAAHPSLKLDYHAMAAYFDQGATYDAIEGRLRKYRKLAEELRQNATERGITDVSIPKARSGSACSTPRTPRGPRNGIQKATPSSRKHNALRPSSLTSPSKNGMGQAGRSVISAICLDDGLSFDAKAKSEPDTPDKTFAPVRSRAYDMDSDIEVIEPPQMPRSEDRHFKTPSRVPQFTPVKYERAATALPPPSPTASGALNAADLNNHNSFLADANVMFNEPEYDMSMADLFEGVA</sequence>
<comment type="caution">
    <text evidence="2">The sequence shown here is derived from an EMBL/GenBank/DDBJ whole genome shotgun (WGS) entry which is preliminary data.</text>
</comment>
<evidence type="ECO:0000313" key="2">
    <source>
        <dbReference type="EMBL" id="PWY86889.1"/>
    </source>
</evidence>
<reference evidence="2 3" key="1">
    <citation type="submission" date="2016-12" db="EMBL/GenBank/DDBJ databases">
        <title>The genomes of Aspergillus section Nigri reveals drivers in fungal speciation.</title>
        <authorList>
            <consortium name="DOE Joint Genome Institute"/>
            <person name="Vesth T.C."/>
            <person name="Nybo J."/>
            <person name="Theobald S."/>
            <person name="Brandl J."/>
            <person name="Frisvad J.C."/>
            <person name="Nielsen K.F."/>
            <person name="Lyhne E.K."/>
            <person name="Kogle M.E."/>
            <person name="Kuo A."/>
            <person name="Riley R."/>
            <person name="Clum A."/>
            <person name="Nolan M."/>
            <person name="Lipzen A."/>
            <person name="Salamov A."/>
            <person name="Henrissat B."/>
            <person name="Wiebenga A."/>
            <person name="De Vries R.P."/>
            <person name="Grigoriev I.V."/>
            <person name="Mortensen U.H."/>
            <person name="Andersen M.R."/>
            <person name="Baker S.E."/>
        </authorList>
    </citation>
    <scope>NUCLEOTIDE SEQUENCE [LARGE SCALE GENOMIC DNA]</scope>
    <source>
        <strain evidence="2 3">CBS 117.55</strain>
    </source>
</reference>
<proteinExistence type="predicted"/>
<dbReference type="Proteomes" id="UP000247233">
    <property type="component" value="Unassembled WGS sequence"/>
</dbReference>
<dbReference type="EMBL" id="MSFL01000007">
    <property type="protein sequence ID" value="PWY86889.1"/>
    <property type="molecule type" value="Genomic_DNA"/>
</dbReference>
<feature type="region of interest" description="Disordered" evidence="1">
    <location>
        <begin position="65"/>
        <end position="123"/>
    </location>
</feature>
<evidence type="ECO:0000256" key="1">
    <source>
        <dbReference type="SAM" id="MobiDB-lite"/>
    </source>
</evidence>
<accession>A0A317WKR2</accession>
<dbReference type="GeneID" id="37065059"/>
<dbReference type="VEuPathDB" id="FungiDB:BO70DRAFT_360612"/>
<dbReference type="STRING" id="1448321.A0A317WKR2"/>
<keyword evidence="3" id="KW-1185">Reference proteome</keyword>